<proteinExistence type="predicted"/>
<feature type="domain" description="FecR N-terminal" evidence="2">
    <location>
        <begin position="13"/>
        <end position="54"/>
    </location>
</feature>
<dbReference type="PANTHER" id="PTHR30273:SF2">
    <property type="entry name" value="PROTEIN FECR"/>
    <property type="match status" value="1"/>
</dbReference>
<accession>A0A157RQT4</accession>
<name>A0A157RQT4_9BORD</name>
<feature type="domain" description="FecR protein" evidence="1">
    <location>
        <begin position="119"/>
        <end position="210"/>
    </location>
</feature>
<evidence type="ECO:0000313" key="3">
    <source>
        <dbReference type="EMBL" id="SAI71516.1"/>
    </source>
</evidence>
<dbReference type="PATRIC" id="fig|123899.6.peg.2793"/>
<protein>
    <submittedName>
        <fullName evidence="3">Transmembrane sensor</fullName>
    </submittedName>
</protein>
<evidence type="ECO:0000259" key="2">
    <source>
        <dbReference type="Pfam" id="PF16220"/>
    </source>
</evidence>
<dbReference type="RefSeq" id="WP_063492096.1">
    <property type="nucleotide sequence ID" value="NZ_CP016340.1"/>
</dbReference>
<reference evidence="3 4" key="1">
    <citation type="submission" date="2016-04" db="EMBL/GenBank/DDBJ databases">
        <authorList>
            <consortium name="Pathogen Informatics"/>
        </authorList>
    </citation>
    <scope>NUCLEOTIDE SEQUENCE [LARGE SCALE GENOMIC DNA]</scope>
    <source>
        <strain evidence="3 4">H044680328</strain>
    </source>
</reference>
<evidence type="ECO:0000313" key="4">
    <source>
        <dbReference type="Proteomes" id="UP000076825"/>
    </source>
</evidence>
<dbReference type="GeneID" id="56589940"/>
<organism evidence="3 4">
    <name type="scientific">Bordetella trematum</name>
    <dbReference type="NCBI Taxonomy" id="123899"/>
    <lineage>
        <taxon>Bacteria</taxon>
        <taxon>Pseudomonadati</taxon>
        <taxon>Pseudomonadota</taxon>
        <taxon>Betaproteobacteria</taxon>
        <taxon>Burkholderiales</taxon>
        <taxon>Alcaligenaceae</taxon>
        <taxon>Bordetella</taxon>
    </lineage>
</organism>
<dbReference type="PIRSF" id="PIRSF018266">
    <property type="entry name" value="FecR"/>
    <property type="match status" value="1"/>
</dbReference>
<gene>
    <name evidence="3" type="primary">fecR2</name>
    <name evidence="3" type="ORF">SAMEA3906487_02806</name>
</gene>
<dbReference type="KEGG" id="btrm:SAMEA390648702806"/>
<dbReference type="EMBL" id="LT546645">
    <property type="protein sequence ID" value="SAI71516.1"/>
    <property type="molecule type" value="Genomic_DNA"/>
</dbReference>
<dbReference type="OrthoDB" id="1100567at2"/>
<dbReference type="eggNOG" id="COG3712">
    <property type="taxonomic scope" value="Bacteria"/>
</dbReference>
<dbReference type="Gene3D" id="2.60.120.1440">
    <property type="match status" value="1"/>
</dbReference>
<dbReference type="Proteomes" id="UP000076825">
    <property type="component" value="Chromosome 1"/>
</dbReference>
<dbReference type="PANTHER" id="PTHR30273">
    <property type="entry name" value="PERIPLASMIC SIGNAL SENSOR AND SIGMA FACTOR ACTIVATOR FECR-RELATED"/>
    <property type="match status" value="1"/>
</dbReference>
<dbReference type="Pfam" id="PF04773">
    <property type="entry name" value="FecR"/>
    <property type="match status" value="1"/>
</dbReference>
<keyword evidence="3" id="KW-0472">Membrane</keyword>
<dbReference type="STRING" id="123899.SAMEA3906487_02806"/>
<dbReference type="Pfam" id="PF16220">
    <property type="entry name" value="DUF4880"/>
    <property type="match status" value="1"/>
</dbReference>
<keyword evidence="3" id="KW-0812">Transmembrane</keyword>
<dbReference type="InterPro" id="IPR032623">
    <property type="entry name" value="FecR_N"/>
</dbReference>
<sequence length="323" mass="34983">MSALPTPGAVALQEAASWFALLRSGQATPQDQAAWQAWLDAAPAHRGAWAQIGQVTGMFQPLREAGDPRAAIGAYRRATAHSARRRMLLGLGALALTGLGAAAWRQHGAPHWLQAWQADYRSPTGQVRELRLADGSQVWMGTASALDVSFNDVQRRLRLLQGEILIATAGDPARPFVVDTPHGQMQALGTRFAVRLRQDDTNLAVYEGAVLARTPTGANREVPAGWAARVGLQGIGPLAPLAPHDEQTVRGLLIARDMPLESLIRELGRYRRGVIRVAPEVARLPVFGSFALTDPQGTLERLQAVLPIRLRHRLPGWLDIGPL</sequence>
<evidence type="ECO:0000259" key="1">
    <source>
        <dbReference type="Pfam" id="PF04773"/>
    </source>
</evidence>
<keyword evidence="4" id="KW-1185">Reference proteome</keyword>
<dbReference type="InterPro" id="IPR006860">
    <property type="entry name" value="FecR"/>
</dbReference>
<dbReference type="GO" id="GO:0016989">
    <property type="term" value="F:sigma factor antagonist activity"/>
    <property type="evidence" value="ECO:0007669"/>
    <property type="project" value="TreeGrafter"/>
</dbReference>
<dbReference type="AlphaFoldDB" id="A0A157RQT4"/>
<dbReference type="InterPro" id="IPR012373">
    <property type="entry name" value="Ferrdict_sens_TM"/>
</dbReference>